<feature type="non-terminal residue" evidence="7">
    <location>
        <position position="1"/>
    </location>
</feature>
<evidence type="ECO:0000256" key="2">
    <source>
        <dbReference type="ARBA" id="ARBA00022475"/>
    </source>
</evidence>
<dbReference type="PANTHER" id="PTHR39087">
    <property type="entry name" value="UPF0104 MEMBRANE PROTEIN MJ1595"/>
    <property type="match status" value="1"/>
</dbReference>
<evidence type="ECO:0000256" key="1">
    <source>
        <dbReference type="ARBA" id="ARBA00004651"/>
    </source>
</evidence>
<sequence>VAAIAFLYWGLPRIAGLEGTWERINDGNPWWLALAFAFTIASFVGYVALFQFVYVHAGSRIDLRASYQITMAGLAATRLFAAGGAGGIALTAWALRRSGMGRRQVADSTVAFLVLTYLVYMLALIVVGIGLRVGLFPGPAPFAITVVPAIFGAVAILVFALMAFVPTDVERRLRDWATSHDHPRIARIGHRLASAPAAVSAGVREALAHIRARDPALLGSLLFWLAQIGTLWASFHAFGDAPPMAVIVMAFFVGMLGNLLPLPGGVGGVDGGMIGAFAAFGVNFGLATVAVLTYRVFAFWLPTIPGVIAYFQLRRTVHRWRGQAVLH</sequence>
<feature type="transmembrane region" description="Helical" evidence="6">
    <location>
        <begin position="297"/>
        <end position="313"/>
    </location>
</feature>
<feature type="transmembrane region" description="Helical" evidence="6">
    <location>
        <begin position="272"/>
        <end position="291"/>
    </location>
</feature>
<dbReference type="GO" id="GO:0005886">
    <property type="term" value="C:plasma membrane"/>
    <property type="evidence" value="ECO:0007669"/>
    <property type="project" value="UniProtKB-SubCell"/>
</dbReference>
<evidence type="ECO:0000256" key="3">
    <source>
        <dbReference type="ARBA" id="ARBA00022692"/>
    </source>
</evidence>
<feature type="transmembrane region" description="Helical" evidence="6">
    <location>
        <begin position="142"/>
        <end position="165"/>
    </location>
</feature>
<reference evidence="7" key="1">
    <citation type="submission" date="2020-02" db="EMBL/GenBank/DDBJ databases">
        <authorList>
            <person name="Meier V. D."/>
        </authorList>
    </citation>
    <scope>NUCLEOTIDE SEQUENCE</scope>
    <source>
        <strain evidence="7">AVDCRST_MAG85</strain>
    </source>
</reference>
<name>A0A6J4T6C4_9ACTN</name>
<feature type="transmembrane region" description="Helical" evidence="6">
    <location>
        <begin position="75"/>
        <end position="96"/>
    </location>
</feature>
<feature type="transmembrane region" description="Helical" evidence="6">
    <location>
        <begin position="241"/>
        <end position="260"/>
    </location>
</feature>
<feature type="transmembrane region" description="Helical" evidence="6">
    <location>
        <begin position="30"/>
        <end position="55"/>
    </location>
</feature>
<dbReference type="NCBIfam" id="TIGR00374">
    <property type="entry name" value="flippase-like domain"/>
    <property type="match status" value="1"/>
</dbReference>
<evidence type="ECO:0000313" key="7">
    <source>
        <dbReference type="EMBL" id="CAA9514502.1"/>
    </source>
</evidence>
<keyword evidence="4 6" id="KW-1133">Transmembrane helix</keyword>
<evidence type="ECO:0000256" key="4">
    <source>
        <dbReference type="ARBA" id="ARBA00022989"/>
    </source>
</evidence>
<proteinExistence type="predicted"/>
<protein>
    <recommendedName>
        <fullName evidence="8">Flippase-like domain-containing protein</fullName>
    </recommendedName>
</protein>
<dbReference type="PANTHER" id="PTHR39087:SF2">
    <property type="entry name" value="UPF0104 MEMBRANE PROTEIN MJ1595"/>
    <property type="match status" value="1"/>
</dbReference>
<organism evidence="7">
    <name type="scientific">uncultured Solirubrobacteraceae bacterium</name>
    <dbReference type="NCBI Taxonomy" id="1162706"/>
    <lineage>
        <taxon>Bacteria</taxon>
        <taxon>Bacillati</taxon>
        <taxon>Actinomycetota</taxon>
        <taxon>Thermoleophilia</taxon>
        <taxon>Solirubrobacterales</taxon>
        <taxon>Solirubrobacteraceae</taxon>
        <taxon>environmental samples</taxon>
    </lineage>
</organism>
<feature type="transmembrane region" description="Helical" evidence="6">
    <location>
        <begin position="216"/>
        <end position="235"/>
    </location>
</feature>
<accession>A0A6J4T6C4</accession>
<dbReference type="EMBL" id="CADCVT010000274">
    <property type="protein sequence ID" value="CAA9514502.1"/>
    <property type="molecule type" value="Genomic_DNA"/>
</dbReference>
<evidence type="ECO:0000256" key="6">
    <source>
        <dbReference type="SAM" id="Phobius"/>
    </source>
</evidence>
<keyword evidence="5 6" id="KW-0472">Membrane</keyword>
<dbReference type="InterPro" id="IPR022791">
    <property type="entry name" value="L-PG_synthase/AglD"/>
</dbReference>
<dbReference type="Pfam" id="PF03706">
    <property type="entry name" value="LPG_synthase_TM"/>
    <property type="match status" value="1"/>
</dbReference>
<evidence type="ECO:0008006" key="8">
    <source>
        <dbReference type="Google" id="ProtNLM"/>
    </source>
</evidence>
<gene>
    <name evidence="7" type="ORF">AVDCRST_MAG85-2527</name>
</gene>
<comment type="subcellular location">
    <subcellularLocation>
        <location evidence="1">Cell membrane</location>
        <topology evidence="1">Multi-pass membrane protein</topology>
    </subcellularLocation>
</comment>
<keyword evidence="3 6" id="KW-0812">Transmembrane</keyword>
<evidence type="ECO:0000256" key="5">
    <source>
        <dbReference type="ARBA" id="ARBA00023136"/>
    </source>
</evidence>
<keyword evidence="2" id="KW-1003">Cell membrane</keyword>
<dbReference type="AlphaFoldDB" id="A0A6J4T6C4"/>
<feature type="transmembrane region" description="Helical" evidence="6">
    <location>
        <begin position="108"/>
        <end position="130"/>
    </location>
</feature>